<evidence type="ECO:0000313" key="9">
    <source>
        <dbReference type="EMBL" id="GGF59545.1"/>
    </source>
</evidence>
<evidence type="ECO:0000256" key="7">
    <source>
        <dbReference type="PIRSR" id="PIRSR600715-1"/>
    </source>
</evidence>
<dbReference type="GO" id="GO:0071555">
    <property type="term" value="P:cell wall organization"/>
    <property type="evidence" value="ECO:0007669"/>
    <property type="project" value="TreeGrafter"/>
</dbReference>
<feature type="transmembrane region" description="Helical" evidence="8">
    <location>
        <begin position="73"/>
        <end position="91"/>
    </location>
</feature>
<dbReference type="PANTHER" id="PTHR22926">
    <property type="entry name" value="PHOSPHO-N-ACETYLMURAMOYL-PENTAPEPTIDE-TRANSFERASE"/>
    <property type="match status" value="1"/>
</dbReference>
<keyword evidence="10" id="KW-1185">Reference proteome</keyword>
<proteinExistence type="predicted"/>
<evidence type="ECO:0000256" key="8">
    <source>
        <dbReference type="SAM" id="Phobius"/>
    </source>
</evidence>
<dbReference type="CDD" id="cd06854">
    <property type="entry name" value="GT_WbpL_WbcO_like"/>
    <property type="match status" value="1"/>
</dbReference>
<evidence type="ECO:0000256" key="6">
    <source>
        <dbReference type="ARBA" id="ARBA00023136"/>
    </source>
</evidence>
<keyword evidence="3 9" id="KW-0808">Transferase</keyword>
<comment type="subcellular location">
    <subcellularLocation>
        <location evidence="1">Cell membrane</location>
        <topology evidence="1">Multi-pass membrane protein</topology>
    </subcellularLocation>
</comment>
<feature type="transmembrane region" description="Helical" evidence="8">
    <location>
        <begin position="46"/>
        <end position="67"/>
    </location>
</feature>
<accession>A0A917FA17</accession>
<protein>
    <submittedName>
        <fullName evidence="9">Glycosyl transferase</fullName>
    </submittedName>
</protein>
<keyword evidence="7" id="KW-0460">Magnesium</keyword>
<evidence type="ECO:0000256" key="2">
    <source>
        <dbReference type="ARBA" id="ARBA00022475"/>
    </source>
</evidence>
<reference evidence="9" key="1">
    <citation type="journal article" date="2014" name="Int. J. Syst. Evol. Microbiol.">
        <title>Complete genome sequence of Corynebacterium casei LMG S-19264T (=DSM 44701T), isolated from a smear-ripened cheese.</title>
        <authorList>
            <consortium name="US DOE Joint Genome Institute (JGI-PGF)"/>
            <person name="Walter F."/>
            <person name="Albersmeier A."/>
            <person name="Kalinowski J."/>
            <person name="Ruckert C."/>
        </authorList>
    </citation>
    <scope>NUCLEOTIDE SEQUENCE</scope>
    <source>
        <strain evidence="9">CGMCC 1.15254</strain>
    </source>
</reference>
<dbReference type="GO" id="GO:0044038">
    <property type="term" value="P:cell wall macromolecule biosynthetic process"/>
    <property type="evidence" value="ECO:0007669"/>
    <property type="project" value="TreeGrafter"/>
</dbReference>
<evidence type="ECO:0000256" key="3">
    <source>
        <dbReference type="ARBA" id="ARBA00022679"/>
    </source>
</evidence>
<reference evidence="9" key="2">
    <citation type="submission" date="2020-09" db="EMBL/GenBank/DDBJ databases">
        <authorList>
            <person name="Sun Q."/>
            <person name="Zhou Y."/>
        </authorList>
    </citation>
    <scope>NUCLEOTIDE SEQUENCE</scope>
    <source>
        <strain evidence="9">CGMCC 1.15254</strain>
    </source>
</reference>
<feature type="transmembrane region" description="Helical" evidence="8">
    <location>
        <begin position="283"/>
        <end position="300"/>
    </location>
</feature>
<dbReference type="Pfam" id="PF00953">
    <property type="entry name" value="Glycos_transf_4"/>
    <property type="match status" value="1"/>
</dbReference>
<feature type="transmembrane region" description="Helical" evidence="8">
    <location>
        <begin position="306"/>
        <end position="324"/>
    </location>
</feature>
<keyword evidence="4 8" id="KW-0812">Transmembrane</keyword>
<keyword evidence="6 8" id="KW-0472">Membrane</keyword>
<feature type="binding site" evidence="7">
    <location>
        <position position="210"/>
    </location>
    <ligand>
        <name>Mg(2+)</name>
        <dbReference type="ChEBI" id="CHEBI:18420"/>
    </ligand>
</feature>
<gene>
    <name evidence="9" type="ORF">GCM10011332_11460</name>
</gene>
<feature type="transmembrane region" description="Helical" evidence="8">
    <location>
        <begin position="156"/>
        <end position="176"/>
    </location>
</feature>
<dbReference type="GO" id="GO:0046872">
    <property type="term" value="F:metal ion binding"/>
    <property type="evidence" value="ECO:0007669"/>
    <property type="project" value="UniProtKB-KW"/>
</dbReference>
<name>A0A917FA17_9PROT</name>
<dbReference type="InterPro" id="IPR000715">
    <property type="entry name" value="Glycosyl_transferase_4"/>
</dbReference>
<feature type="transmembrane region" description="Helical" evidence="8">
    <location>
        <begin position="98"/>
        <end position="117"/>
    </location>
</feature>
<dbReference type="RefSeq" id="WP_188662684.1">
    <property type="nucleotide sequence ID" value="NZ_BMHV01000006.1"/>
</dbReference>
<comment type="caution">
    <text evidence="9">The sequence shown here is derived from an EMBL/GenBank/DDBJ whole genome shotgun (WGS) entry which is preliminary data.</text>
</comment>
<evidence type="ECO:0000313" key="10">
    <source>
        <dbReference type="Proteomes" id="UP000632498"/>
    </source>
</evidence>
<organism evidence="9 10">
    <name type="scientific">Terasakiella brassicae</name>
    <dbReference type="NCBI Taxonomy" id="1634917"/>
    <lineage>
        <taxon>Bacteria</taxon>
        <taxon>Pseudomonadati</taxon>
        <taxon>Pseudomonadota</taxon>
        <taxon>Alphaproteobacteria</taxon>
        <taxon>Rhodospirillales</taxon>
        <taxon>Terasakiellaceae</taxon>
        <taxon>Terasakiella</taxon>
    </lineage>
</organism>
<dbReference type="Proteomes" id="UP000632498">
    <property type="component" value="Unassembled WGS sequence"/>
</dbReference>
<sequence length="332" mass="36312">MHYLTIFIAALILSVLATGGVLAYLRHKAILDHPNERSSHSIPTPRGGGIGMLFVILPALIAINFFWENPLTIAPFALAGALVLALLSWLDDLRDLGAGVRFAVQFICVGLCVFFLPPSETGYIGGFMPLWLEKILLVLGWVWFINLFNFMDGIDGISGVEIASIGAGLALFGFVLHLGDSFILTALVLCASALGFLKWNWHPAKVFMGDVGSIPIGFLLGWMLILLAGQGFVLIAVLIALYYMVDATFTLIKRLLRGEKVWQAHREHFYQQATQKGLRHDQVALRILALNVVLIASAWVAYDVTLLGGLALAILSVTVLLFHFKKGSQNDV</sequence>
<comment type="cofactor">
    <cofactor evidence="7">
        <name>Mg(2+)</name>
        <dbReference type="ChEBI" id="CHEBI:18420"/>
    </cofactor>
</comment>
<keyword evidence="5 8" id="KW-1133">Transmembrane helix</keyword>
<dbReference type="GO" id="GO:0009103">
    <property type="term" value="P:lipopolysaccharide biosynthetic process"/>
    <property type="evidence" value="ECO:0007669"/>
    <property type="project" value="TreeGrafter"/>
</dbReference>
<feature type="binding site" evidence="7">
    <location>
        <position position="149"/>
    </location>
    <ligand>
        <name>Mg(2+)</name>
        <dbReference type="ChEBI" id="CHEBI:18420"/>
    </ligand>
</feature>
<evidence type="ECO:0000256" key="4">
    <source>
        <dbReference type="ARBA" id="ARBA00022692"/>
    </source>
</evidence>
<evidence type="ECO:0000256" key="1">
    <source>
        <dbReference type="ARBA" id="ARBA00004651"/>
    </source>
</evidence>
<evidence type="ECO:0000256" key="5">
    <source>
        <dbReference type="ARBA" id="ARBA00022989"/>
    </source>
</evidence>
<dbReference type="GO" id="GO:0016780">
    <property type="term" value="F:phosphotransferase activity, for other substituted phosphate groups"/>
    <property type="evidence" value="ECO:0007669"/>
    <property type="project" value="InterPro"/>
</dbReference>
<dbReference type="GO" id="GO:0005886">
    <property type="term" value="C:plasma membrane"/>
    <property type="evidence" value="ECO:0007669"/>
    <property type="project" value="UniProtKB-SubCell"/>
</dbReference>
<keyword evidence="2" id="KW-1003">Cell membrane</keyword>
<dbReference type="PANTHER" id="PTHR22926:SF3">
    <property type="entry name" value="UNDECAPRENYL-PHOSPHATE ALPHA-N-ACETYLGLUCOSAMINYL 1-PHOSPHATE TRANSFERASE"/>
    <property type="match status" value="1"/>
</dbReference>
<keyword evidence="7" id="KW-0479">Metal-binding</keyword>
<feature type="transmembrane region" description="Helical" evidence="8">
    <location>
        <begin position="6"/>
        <end position="25"/>
    </location>
</feature>
<dbReference type="AlphaFoldDB" id="A0A917FA17"/>
<dbReference type="EMBL" id="BMHV01000006">
    <property type="protein sequence ID" value="GGF59545.1"/>
    <property type="molecule type" value="Genomic_DNA"/>
</dbReference>
<feature type="transmembrane region" description="Helical" evidence="8">
    <location>
        <begin position="123"/>
        <end position="144"/>
    </location>
</feature>
<feature type="transmembrane region" description="Helical" evidence="8">
    <location>
        <begin position="231"/>
        <end position="252"/>
    </location>
</feature>